<evidence type="ECO:0000313" key="16">
    <source>
        <dbReference type="WBParaSite" id="PSAMB.scaffold340size55875.g4877.t1"/>
    </source>
</evidence>
<dbReference type="PIRSF" id="PIRSF028810">
    <property type="entry name" value="Alpha1_2_glucosyltferase_Alg10"/>
    <property type="match status" value="1"/>
</dbReference>
<reference evidence="16" key="1">
    <citation type="submission" date="2022-11" db="UniProtKB">
        <authorList>
            <consortium name="WormBaseParasite"/>
        </authorList>
    </citation>
    <scope>IDENTIFICATION</scope>
</reference>
<evidence type="ECO:0000256" key="1">
    <source>
        <dbReference type="ARBA" id="ARBA00004477"/>
    </source>
</evidence>
<dbReference type="GO" id="GO:0006488">
    <property type="term" value="P:dolichol-linked oligosaccharide biosynthetic process"/>
    <property type="evidence" value="ECO:0007669"/>
    <property type="project" value="UniProtKB-UniRule"/>
</dbReference>
<evidence type="ECO:0000256" key="10">
    <source>
        <dbReference type="ARBA" id="ARBA00022989"/>
    </source>
</evidence>
<keyword evidence="9" id="KW-0256">Endoplasmic reticulum</keyword>
<dbReference type="InterPro" id="IPR016900">
    <property type="entry name" value="Alg10"/>
</dbReference>
<dbReference type="EC" id="2.4.1.256" evidence="4 14"/>
<feature type="transmembrane region" description="Helical" evidence="14">
    <location>
        <begin position="50"/>
        <end position="69"/>
    </location>
</feature>
<evidence type="ECO:0000256" key="4">
    <source>
        <dbReference type="ARBA" id="ARBA00011967"/>
    </source>
</evidence>
<comment type="catalytic activity">
    <reaction evidence="13">
        <text>an alpha-D-Glc-(1-&gt;3)-alpha-D-Glc-(1-&gt;3)-alpha-D-Man-(1-&gt;2)-alpha-D-Man-(1-&gt;2)-alpha-D-Man-(1-&gt;3)-[alpha-D-Man-(1-&gt;2)-alpha-D-Man-(1-&gt;3)-[alpha-D-Man-(1-&gt;2)-alpha-D-Man-(1-&gt;6)]-alpha-D-Man-(1-&gt;6)]-beta-D-Man-(1-&gt;4)-beta-D-GlcNAc-(1-&gt;4)-alpha-D-GlcNAc-diphospho-di-trans,poly-cis-dolichol + a di-trans,poly-cis-dolichyl beta-D-glucosyl phosphate = a alpha-D-Glc-(1-&gt;2)-alpha-D-Glc-(1-&gt;3)-alpha-D-Glc-(1-&gt;3)-alpha-D-Man-(1-&gt;2)-alpha-D-Man-(1-&gt;2)-alpha-D-Man-(1-&gt;3)-[alpha-D-Man-(1-&gt;2)-alpha-D-Man-(1-&gt;3)-[alpha-D-Man-(1-&gt;2)-alpha-D-Man-(1-&gt;6)]-alpha-D-Man-(1-&gt;6)]-beta-D-Man-(1-&gt;4)-beta-D-GlcNAc-(1-&gt;4)-alpha-D-GlcNAc-diphospho-di-trans,poly-cis-dolichol + a di-trans,poly-cis-dolichyl phosphate + H(+)</text>
        <dbReference type="Rhea" id="RHEA:29543"/>
        <dbReference type="Rhea" id="RHEA-COMP:19498"/>
        <dbReference type="Rhea" id="RHEA-COMP:19502"/>
        <dbReference type="Rhea" id="RHEA-COMP:19512"/>
        <dbReference type="Rhea" id="RHEA-COMP:19522"/>
        <dbReference type="ChEBI" id="CHEBI:15378"/>
        <dbReference type="ChEBI" id="CHEBI:57525"/>
        <dbReference type="ChEBI" id="CHEBI:57683"/>
        <dbReference type="ChEBI" id="CHEBI:132522"/>
        <dbReference type="ChEBI" id="CHEBI:132523"/>
        <dbReference type="EC" id="2.4.1.256"/>
    </reaction>
    <physiologicalReaction direction="left-to-right" evidence="13">
        <dbReference type="Rhea" id="RHEA:29544"/>
    </physiologicalReaction>
</comment>
<dbReference type="WBParaSite" id="PSAMB.scaffold340size55875.g4877.t1">
    <property type="protein sequence ID" value="PSAMB.scaffold340size55875.g4877.t1"/>
    <property type="gene ID" value="PSAMB.scaffold340size55875.g4877"/>
</dbReference>
<protein>
    <recommendedName>
        <fullName evidence="5 14">Dol-P-Glc:Glc(2)Man(9)GlcNAc(2)-PP-Dol alpha-1,2-glucosyltransferase</fullName>
        <ecNumber evidence="4 14">2.4.1.256</ecNumber>
    </recommendedName>
</protein>
<evidence type="ECO:0000256" key="7">
    <source>
        <dbReference type="ARBA" id="ARBA00022679"/>
    </source>
</evidence>
<keyword evidence="7" id="KW-0808">Transferase</keyword>
<feature type="transmembrane region" description="Helical" evidence="14">
    <location>
        <begin position="244"/>
        <end position="266"/>
    </location>
</feature>
<comment type="subcellular location">
    <subcellularLocation>
        <location evidence="1">Endoplasmic reticulum membrane</location>
        <topology evidence="1">Multi-pass membrane protein</topology>
    </subcellularLocation>
</comment>
<dbReference type="AlphaFoldDB" id="A0A914W6Y3"/>
<keyword evidence="15" id="KW-1185">Reference proteome</keyword>
<evidence type="ECO:0000313" key="15">
    <source>
        <dbReference type="Proteomes" id="UP000887566"/>
    </source>
</evidence>
<sequence length="430" mass="49235">MPLLADRRRLSWNPLITTPPGLYLASLAIILPASLLASDQLVVWMCDVRALRLLNSLALALAVIVIARLQQRLWILNGFRPESAKAAAVAINVVTFPVLFFTSTLYYTDLLSLVAVLLSLDMLKRQAVKSAAVVAAFSLLMRQTNIIWAAFGVGLLVHERLAIALRKKGDKGNKRDMSPWELLWTLWESFRARPKSTVLLLVNCVWPAWPFILLGMCGVGFVLWNGGIVLGDRTAHTAVFHAPQLFYFFAFSALFACPLLLNATLIRQILVHLRSHPLRLTLSAVSAVAVIHLFTYDHPYLLSDNRHYTFYIWRRWFMRHWSLKFVAAPAYVLAALAVAIGVRKQSAVWRMGFLLATIAVTVPNRLLEFRYFLIPYLIWRLHVDRQLQSWPRLALEFFLHVSINCVTLWMFLYRPFEWAHEPGALQRFMW</sequence>
<dbReference type="Proteomes" id="UP000887566">
    <property type="component" value="Unplaced"/>
</dbReference>
<evidence type="ECO:0000256" key="6">
    <source>
        <dbReference type="ARBA" id="ARBA00022676"/>
    </source>
</evidence>
<evidence type="ECO:0000256" key="3">
    <source>
        <dbReference type="ARBA" id="ARBA00010600"/>
    </source>
</evidence>
<comment type="pathway">
    <text evidence="2">Protein modification; protein glycosylation.</text>
</comment>
<feature type="transmembrane region" description="Helical" evidence="14">
    <location>
        <begin position="21"/>
        <end position="38"/>
    </location>
</feature>
<organism evidence="15 16">
    <name type="scientific">Plectus sambesii</name>
    <dbReference type="NCBI Taxonomy" id="2011161"/>
    <lineage>
        <taxon>Eukaryota</taxon>
        <taxon>Metazoa</taxon>
        <taxon>Ecdysozoa</taxon>
        <taxon>Nematoda</taxon>
        <taxon>Chromadorea</taxon>
        <taxon>Plectida</taxon>
        <taxon>Plectina</taxon>
        <taxon>Plectoidea</taxon>
        <taxon>Plectidae</taxon>
        <taxon>Plectus</taxon>
    </lineage>
</organism>
<evidence type="ECO:0000256" key="12">
    <source>
        <dbReference type="ARBA" id="ARBA00044727"/>
    </source>
</evidence>
<comment type="similarity">
    <text evidence="3 14">Belongs to the ALG10 glucosyltransferase family.</text>
</comment>
<dbReference type="Pfam" id="PF04922">
    <property type="entry name" value="DIE2_ALG10"/>
    <property type="match status" value="1"/>
</dbReference>
<accession>A0A914W6Y3</accession>
<evidence type="ECO:0000256" key="11">
    <source>
        <dbReference type="ARBA" id="ARBA00023136"/>
    </source>
</evidence>
<evidence type="ECO:0000256" key="2">
    <source>
        <dbReference type="ARBA" id="ARBA00004922"/>
    </source>
</evidence>
<evidence type="ECO:0000256" key="13">
    <source>
        <dbReference type="ARBA" id="ARBA00048064"/>
    </source>
</evidence>
<comment type="caution">
    <text evidence="14">Lacks conserved residue(s) required for the propagation of feature annotation.</text>
</comment>
<keyword evidence="8 14" id="KW-0812">Transmembrane</keyword>
<comment type="function">
    <text evidence="12">Dol-P-Glc:Glc(2)Man(9)GlcNAc(2)-PP-Dol alpha-1,2-glucosyltransferase that operates in the biosynthetic pathway of dolichol-linked oligosaccharides, the glycan precursors employed in protein asparagine (N)-glycosylation. The assembly of dolichol-linked oligosaccharides begins on the cytosolic side of the endoplasmic reticulum membrane and finishes in its lumen. The sequential addition of sugars to dolichol pyrophosphate produces dolichol-linked oligosaccharides containing fourteen sugars, including two GlcNAcs, nine mannoses and three glucoses. Once assembled, the oligosaccharide is transferred from the lipid to nascent proteins by oligosaccharyltransferases. In the lumen of the endoplasmic reticulum, adds the third and last glucose residue from dolichyl phosphate glucose (Dol-P-Glc) onto the lipid-linked oligosaccharide intermediate Glc(2)Man(9)GlcNAc(2)-PP-Dol to produce Glc(3)Man(9)GlcNAc(2)-PP-Dol.</text>
</comment>
<feature type="transmembrane region" description="Helical" evidence="14">
    <location>
        <begin position="321"/>
        <end position="341"/>
    </location>
</feature>
<evidence type="ECO:0000256" key="14">
    <source>
        <dbReference type="PIRNR" id="PIRNR028810"/>
    </source>
</evidence>
<feature type="transmembrane region" description="Helical" evidence="14">
    <location>
        <begin position="353"/>
        <end position="373"/>
    </location>
</feature>
<feature type="transmembrane region" description="Helical" evidence="14">
    <location>
        <begin position="393"/>
        <end position="412"/>
    </location>
</feature>
<proteinExistence type="inferred from homology"/>
<evidence type="ECO:0000256" key="5">
    <source>
        <dbReference type="ARBA" id="ARBA00018512"/>
    </source>
</evidence>
<keyword evidence="6 14" id="KW-0328">Glycosyltransferase</keyword>
<evidence type="ECO:0000256" key="8">
    <source>
        <dbReference type="ARBA" id="ARBA00022692"/>
    </source>
</evidence>
<dbReference type="PANTHER" id="PTHR12989:SF10">
    <property type="entry name" value="DOL-P-GLC:GLC(2)MAN(9)GLCNAC(2)-PP-DOL ALPHA-1,2-GLUCOSYLTRANSFERASE-RELATED"/>
    <property type="match status" value="1"/>
</dbReference>
<keyword evidence="11 14" id="KW-0472">Membrane</keyword>
<name>A0A914W6Y3_9BILA</name>
<keyword evidence="10 14" id="KW-1133">Transmembrane helix</keyword>
<feature type="transmembrane region" description="Helical" evidence="14">
    <location>
        <begin position="278"/>
        <end position="296"/>
    </location>
</feature>
<dbReference type="GO" id="GO:0106073">
    <property type="term" value="F:dolichyl pyrophosphate Glc2Man9GlcNAc2 alpha-1,2-glucosyltransferase activity"/>
    <property type="evidence" value="ECO:0007669"/>
    <property type="project" value="UniProtKB-UniRule"/>
</dbReference>
<dbReference type="GO" id="GO:0005789">
    <property type="term" value="C:endoplasmic reticulum membrane"/>
    <property type="evidence" value="ECO:0007669"/>
    <property type="project" value="UniProtKB-SubCell"/>
</dbReference>
<feature type="transmembrane region" description="Helical" evidence="14">
    <location>
        <begin position="198"/>
        <end position="224"/>
    </location>
</feature>
<dbReference type="PANTHER" id="PTHR12989">
    <property type="entry name" value="ALPHA-1,2-GLUCOSYLTRANSFERASE ALG10"/>
    <property type="match status" value="1"/>
</dbReference>
<evidence type="ECO:0000256" key="9">
    <source>
        <dbReference type="ARBA" id="ARBA00022824"/>
    </source>
</evidence>